<evidence type="ECO:0000259" key="4">
    <source>
        <dbReference type="PROSITE" id="PS50977"/>
    </source>
</evidence>
<feature type="region of interest" description="Disordered" evidence="3">
    <location>
        <begin position="1"/>
        <end position="35"/>
    </location>
</feature>
<feature type="domain" description="HTH tetR-type" evidence="4">
    <location>
        <begin position="35"/>
        <end position="94"/>
    </location>
</feature>
<comment type="caution">
    <text evidence="5">The sequence shown here is derived from an EMBL/GenBank/DDBJ whole genome shotgun (WGS) entry which is preliminary data.</text>
</comment>
<evidence type="ECO:0000256" key="3">
    <source>
        <dbReference type="SAM" id="MobiDB-lite"/>
    </source>
</evidence>
<dbReference type="PANTHER" id="PTHR43479:SF11">
    <property type="entry name" value="ACREF_ENVCD OPERON REPRESSOR-RELATED"/>
    <property type="match status" value="1"/>
</dbReference>
<dbReference type="SUPFAM" id="SSF46689">
    <property type="entry name" value="Homeodomain-like"/>
    <property type="match status" value="1"/>
</dbReference>
<evidence type="ECO:0000313" key="5">
    <source>
        <dbReference type="EMBL" id="TBN57424.1"/>
    </source>
</evidence>
<reference evidence="6" key="1">
    <citation type="submission" date="2019-02" db="EMBL/GenBank/DDBJ databases">
        <title>Glaciihabitans arcticus sp. nov., a psychrotolerant bacterium isolated from polar soil.</title>
        <authorList>
            <person name="Dahal R.H."/>
        </authorList>
    </citation>
    <scope>NUCLEOTIDE SEQUENCE [LARGE SCALE GENOMIC DNA]</scope>
    <source>
        <strain evidence="6">RP-3-7</strain>
    </source>
</reference>
<dbReference type="EMBL" id="SISG01000001">
    <property type="protein sequence ID" value="TBN57424.1"/>
    <property type="molecule type" value="Genomic_DNA"/>
</dbReference>
<dbReference type="PROSITE" id="PS50977">
    <property type="entry name" value="HTH_TETR_2"/>
    <property type="match status" value="1"/>
</dbReference>
<organism evidence="5 6">
    <name type="scientific">Glaciihabitans arcticus</name>
    <dbReference type="NCBI Taxonomy" id="2668039"/>
    <lineage>
        <taxon>Bacteria</taxon>
        <taxon>Bacillati</taxon>
        <taxon>Actinomycetota</taxon>
        <taxon>Actinomycetes</taxon>
        <taxon>Micrococcales</taxon>
        <taxon>Microbacteriaceae</taxon>
        <taxon>Glaciihabitans</taxon>
    </lineage>
</organism>
<dbReference type="InterPro" id="IPR001647">
    <property type="entry name" value="HTH_TetR"/>
</dbReference>
<dbReference type="PANTHER" id="PTHR43479">
    <property type="entry name" value="ACREF/ENVCD OPERON REPRESSOR-RELATED"/>
    <property type="match status" value="1"/>
</dbReference>
<name>A0A4Q9GTD0_9MICO</name>
<keyword evidence="1 2" id="KW-0238">DNA-binding</keyword>
<accession>A0A4Q9GTD0</accession>
<proteinExistence type="predicted"/>
<gene>
    <name evidence="5" type="ORF">EYE40_08465</name>
</gene>
<sequence>MASDISLPQGEETKAGHTNADEPKAHTRSDDPRAGRTRQQIFEALRQLMSDGNASVTVHQVVQAANISRSSFYAHFNSLDELAAELLRNQFADIGTAGVGLRREDLLAGPDAARIGYSRLVEHMVENFPLYSSALEMPLARNAYDEIVEAYATRLLESMVDREAVPSGINSELATTYIAGGAMTLISAWMRERLEVSDDELVDQLVALLPNWILEPTTTEKTHT</sequence>
<feature type="DNA-binding region" description="H-T-H motif" evidence="2">
    <location>
        <begin position="57"/>
        <end position="76"/>
    </location>
</feature>
<protein>
    <submittedName>
        <fullName evidence="5">TetR/AcrR family transcriptional regulator</fullName>
    </submittedName>
</protein>
<keyword evidence="6" id="KW-1185">Reference proteome</keyword>
<dbReference type="Proteomes" id="UP000294194">
    <property type="component" value="Unassembled WGS sequence"/>
</dbReference>
<dbReference type="InterPro" id="IPR009057">
    <property type="entry name" value="Homeodomain-like_sf"/>
</dbReference>
<dbReference type="Pfam" id="PF00440">
    <property type="entry name" value="TetR_N"/>
    <property type="match status" value="1"/>
</dbReference>
<dbReference type="AlphaFoldDB" id="A0A4Q9GTD0"/>
<dbReference type="GO" id="GO:0003677">
    <property type="term" value="F:DNA binding"/>
    <property type="evidence" value="ECO:0007669"/>
    <property type="project" value="UniProtKB-UniRule"/>
</dbReference>
<evidence type="ECO:0000256" key="2">
    <source>
        <dbReference type="PROSITE-ProRule" id="PRU00335"/>
    </source>
</evidence>
<dbReference type="Gene3D" id="1.10.357.10">
    <property type="entry name" value="Tetracycline Repressor, domain 2"/>
    <property type="match status" value="1"/>
</dbReference>
<evidence type="ECO:0000313" key="6">
    <source>
        <dbReference type="Proteomes" id="UP000294194"/>
    </source>
</evidence>
<dbReference type="RefSeq" id="WP_130981535.1">
    <property type="nucleotide sequence ID" value="NZ_SISG01000001.1"/>
</dbReference>
<dbReference type="InterPro" id="IPR050624">
    <property type="entry name" value="HTH-type_Tx_Regulator"/>
</dbReference>
<evidence type="ECO:0000256" key="1">
    <source>
        <dbReference type="ARBA" id="ARBA00023125"/>
    </source>
</evidence>
<feature type="compositionally biased region" description="Basic and acidic residues" evidence="3">
    <location>
        <begin position="11"/>
        <end position="34"/>
    </location>
</feature>